<keyword evidence="3" id="KW-1185">Reference proteome</keyword>
<dbReference type="Proteomes" id="UP001610446">
    <property type="component" value="Unassembled WGS sequence"/>
</dbReference>
<evidence type="ECO:0008006" key="4">
    <source>
        <dbReference type="Google" id="ProtNLM"/>
    </source>
</evidence>
<reference evidence="2 3" key="1">
    <citation type="submission" date="2024-07" db="EMBL/GenBank/DDBJ databases">
        <title>Section-level genome sequencing and comparative genomics of Aspergillus sections Usti and Cavernicolus.</title>
        <authorList>
            <consortium name="Lawrence Berkeley National Laboratory"/>
            <person name="Nybo J.L."/>
            <person name="Vesth T.C."/>
            <person name="Theobald S."/>
            <person name="Frisvad J.C."/>
            <person name="Larsen T.O."/>
            <person name="Kjaerboelling I."/>
            <person name="Rothschild-Mancinelli K."/>
            <person name="Lyhne E.K."/>
            <person name="Kogle M.E."/>
            <person name="Barry K."/>
            <person name="Clum A."/>
            <person name="Na H."/>
            <person name="Ledsgaard L."/>
            <person name="Lin J."/>
            <person name="Lipzen A."/>
            <person name="Kuo A."/>
            <person name="Riley R."/>
            <person name="Mondo S."/>
            <person name="Labutti K."/>
            <person name="Haridas S."/>
            <person name="Pangalinan J."/>
            <person name="Salamov A.A."/>
            <person name="Simmons B.A."/>
            <person name="Magnuson J.K."/>
            <person name="Chen J."/>
            <person name="Drula E."/>
            <person name="Henrissat B."/>
            <person name="Wiebenga A."/>
            <person name="Lubbers R.J."/>
            <person name="Gomes A.C."/>
            <person name="Makela M.R."/>
            <person name="Stajich J."/>
            <person name="Grigoriev I.V."/>
            <person name="Mortensen U.H."/>
            <person name="De Vries R.P."/>
            <person name="Baker S.E."/>
            <person name="Andersen M.R."/>
        </authorList>
    </citation>
    <scope>NUCLEOTIDE SEQUENCE [LARGE SCALE GENOMIC DNA]</scope>
    <source>
        <strain evidence="2 3">CBS 123904</strain>
    </source>
</reference>
<feature type="compositionally biased region" description="Acidic residues" evidence="1">
    <location>
        <begin position="98"/>
        <end position="108"/>
    </location>
</feature>
<dbReference type="Gene3D" id="3.80.10.10">
    <property type="entry name" value="Ribonuclease Inhibitor"/>
    <property type="match status" value="1"/>
</dbReference>
<accession>A0ABR4KF65</accession>
<comment type="caution">
    <text evidence="2">The sequence shown here is derived from an EMBL/GenBank/DDBJ whole genome shotgun (WGS) entry which is preliminary data.</text>
</comment>
<organism evidence="2 3">
    <name type="scientific">Aspergillus pseudoustus</name>
    <dbReference type="NCBI Taxonomy" id="1810923"/>
    <lineage>
        <taxon>Eukaryota</taxon>
        <taxon>Fungi</taxon>
        <taxon>Dikarya</taxon>
        <taxon>Ascomycota</taxon>
        <taxon>Pezizomycotina</taxon>
        <taxon>Eurotiomycetes</taxon>
        <taxon>Eurotiomycetidae</taxon>
        <taxon>Eurotiales</taxon>
        <taxon>Aspergillaceae</taxon>
        <taxon>Aspergillus</taxon>
        <taxon>Aspergillus subgen. Nidulantes</taxon>
    </lineage>
</organism>
<feature type="region of interest" description="Disordered" evidence="1">
    <location>
        <begin position="80"/>
        <end position="109"/>
    </location>
</feature>
<dbReference type="InterPro" id="IPR032675">
    <property type="entry name" value="LRR_dom_sf"/>
</dbReference>
<name>A0ABR4KF65_9EURO</name>
<dbReference type="EMBL" id="JBFXLU010000035">
    <property type="protein sequence ID" value="KAL2850667.1"/>
    <property type="molecule type" value="Genomic_DNA"/>
</dbReference>
<evidence type="ECO:0000313" key="2">
    <source>
        <dbReference type="EMBL" id="KAL2850667.1"/>
    </source>
</evidence>
<evidence type="ECO:0000256" key="1">
    <source>
        <dbReference type="SAM" id="MobiDB-lite"/>
    </source>
</evidence>
<dbReference type="PANTHER" id="PTHR42057:SF2">
    <property type="entry name" value="F-BOX DOMAIN PROTEIN (AFU_ORTHOLOGUE AFUA_4G00200)-RELATED"/>
    <property type="match status" value="1"/>
</dbReference>
<dbReference type="SUPFAM" id="SSF52047">
    <property type="entry name" value="RNI-like"/>
    <property type="match status" value="1"/>
</dbReference>
<proteinExistence type="predicted"/>
<protein>
    <recommendedName>
        <fullName evidence="4">F-box domain-containing protein</fullName>
    </recommendedName>
</protein>
<gene>
    <name evidence="2" type="ORF">BJY01DRAFT_209739</name>
</gene>
<evidence type="ECO:0000313" key="3">
    <source>
        <dbReference type="Proteomes" id="UP001610446"/>
    </source>
</evidence>
<sequence>MATLLSLPREIIHRVLYFAAPASRKQFRLASGLSGEIGRKWVFESVQISPVKKSCEGFKRILDDPNLARSVTKVYIDTRDPDRESSVDGYGNQNEDAMPSDDGEEGGDEFPRPFWSLVGRLGELPRLQSVALRFDPECDGEEDDWNEVEQSIEFRHSVLCKVFAVLANLPRLPTELAIQDLQNINPTDPDVKRDIEKVLGGLKSLRLNIANEHSDGNGEHDIEKEALHSFFPTLGSTWLAPAAANLEHLTLYSNLFIGFFPICDITNIHFPRLKTLALGNYTFMHDSQLDWITSHGSTLQELYLDDCPILYEVKLSAADTARTLLDKDRYKPHPRIVGDDLYASYDKRWCSYFGAFAEKLPHLRHFRFGHSPAWWQDETTPFEAETGITIGFDKESYMTYCEGYGPSQYMRSMIWDVEDEEEKERNFFPDYDCRVQPSEGDIAALRALLRRTGQEVELDEDGKNCNPPSIYH</sequence>
<dbReference type="PANTHER" id="PTHR42057">
    <property type="entry name" value="F-BOX DOMAIN PROTEIN (AFU_ORTHOLOGUE AFUA_4G00200)"/>
    <property type="match status" value="1"/>
</dbReference>